<dbReference type="EMBL" id="KY270855">
    <property type="protein sequence ID" value="ARO46357.1"/>
    <property type="molecule type" value="Genomic_DNA"/>
</dbReference>
<sequence length="63" mass="7298">MAGRKDAAAAPSQTKRSQKTITMRDDYHERLRKQAFEQNTAMSFLIEEALEKFWGIEPTQPNK</sequence>
<evidence type="ECO:0000313" key="3">
    <source>
        <dbReference type="EMBL" id="RNF92921.1"/>
    </source>
</evidence>
<evidence type="ECO:0000313" key="4">
    <source>
        <dbReference type="Proteomes" id="UP000278162"/>
    </source>
</evidence>
<organism evidence="2">
    <name type="scientific">Pseudomonas putida</name>
    <name type="common">Arthrobacter siderocapsulatus</name>
    <dbReference type="NCBI Taxonomy" id="303"/>
    <lineage>
        <taxon>Bacteria</taxon>
        <taxon>Pseudomonadati</taxon>
        <taxon>Pseudomonadota</taxon>
        <taxon>Gammaproteobacteria</taxon>
        <taxon>Pseudomonadales</taxon>
        <taxon>Pseudomonadaceae</taxon>
        <taxon>Pseudomonas</taxon>
    </lineage>
</organism>
<gene>
    <name evidence="3" type="ORF">EFK07_05160</name>
</gene>
<reference evidence="2" key="1">
    <citation type="submission" date="2016-11" db="EMBL/GenBank/DDBJ databases">
        <title>The novel Pseudomonas putida plasmid p12969-2 harbors an In127-carrying multidrug-resistant region.</title>
        <authorList>
            <person name="Xu Y."/>
            <person name="Niu Y."/>
            <person name="Sun F."/>
            <person name="Yang Y."/>
            <person name="Luo W."/>
            <person name="Wang Z."/>
        </authorList>
    </citation>
    <scope>NUCLEOTIDE SEQUENCE</scope>
    <source>
        <strain evidence="2">12969</strain>
        <plasmid evidence="2">p12969-2</plasmid>
    </source>
</reference>
<protein>
    <submittedName>
        <fullName evidence="2">Uncharacterized protein</fullName>
    </submittedName>
</protein>
<evidence type="ECO:0000313" key="2">
    <source>
        <dbReference type="EMBL" id="ARO46357.1"/>
    </source>
</evidence>
<accession>A0A1W6QY23</accession>
<dbReference type="SUPFAM" id="SSF47598">
    <property type="entry name" value="Ribbon-helix-helix"/>
    <property type="match status" value="1"/>
</dbReference>
<dbReference type="Proteomes" id="UP000278162">
    <property type="component" value="Unassembled WGS sequence"/>
</dbReference>
<feature type="compositionally biased region" description="Polar residues" evidence="1">
    <location>
        <begin position="11"/>
        <end position="21"/>
    </location>
</feature>
<dbReference type="AlphaFoldDB" id="A0A1W6QY23"/>
<dbReference type="EMBL" id="RJAI01000007">
    <property type="protein sequence ID" value="RNF92921.1"/>
    <property type="molecule type" value="Genomic_DNA"/>
</dbReference>
<proteinExistence type="predicted"/>
<reference evidence="3 4" key="2">
    <citation type="submission" date="2018-10" db="EMBL/GenBank/DDBJ databases">
        <title>An outbreak of IMP-63 producing strain in France.</title>
        <authorList>
            <person name="Bour M."/>
            <person name="Liapis E."/>
            <person name="Plesiat P."/>
        </authorList>
    </citation>
    <scope>NUCLEOTIDE SEQUENCE [LARGE SCALE GENOMIC DNA]</scope>
    <source>
        <strain evidence="3 4">12917</strain>
    </source>
</reference>
<dbReference type="Gene3D" id="1.10.1220.10">
    <property type="entry name" value="Met repressor-like"/>
    <property type="match status" value="1"/>
</dbReference>
<dbReference type="InterPro" id="IPR013321">
    <property type="entry name" value="Arc_rbn_hlx_hlx"/>
</dbReference>
<dbReference type="GO" id="GO:0006355">
    <property type="term" value="P:regulation of DNA-templated transcription"/>
    <property type="evidence" value="ECO:0007669"/>
    <property type="project" value="InterPro"/>
</dbReference>
<keyword evidence="2" id="KW-0614">Plasmid</keyword>
<dbReference type="InterPro" id="IPR010985">
    <property type="entry name" value="Ribbon_hlx_hlx"/>
</dbReference>
<name>A0A1W6QY23_PSEPU</name>
<dbReference type="RefSeq" id="WP_054913829.1">
    <property type="nucleotide sequence ID" value="NZ_KY270855.1"/>
</dbReference>
<evidence type="ECO:0000256" key="1">
    <source>
        <dbReference type="SAM" id="MobiDB-lite"/>
    </source>
</evidence>
<geneLocation type="plasmid" evidence="2">
    <name>p12969-2</name>
</geneLocation>
<feature type="region of interest" description="Disordered" evidence="1">
    <location>
        <begin position="1"/>
        <end position="21"/>
    </location>
</feature>